<comment type="caution">
    <text evidence="20">The sequence shown here is derived from an EMBL/GenBank/DDBJ whole genome shotgun (WGS) entry which is preliminary data.</text>
</comment>
<protein>
    <recommendedName>
        <fullName evidence="16">Serpentine receptor class r-10</fullName>
    </recommendedName>
    <alternativeName>
        <fullName evidence="17">Odorant response abnormal protein 10</fullName>
    </alternativeName>
    <alternativeName>
        <fullName evidence="18">Olfactory receptor 10</fullName>
    </alternativeName>
</protein>
<dbReference type="OrthoDB" id="5780350at2759"/>
<evidence type="ECO:0000256" key="16">
    <source>
        <dbReference type="ARBA" id="ARBA00067967"/>
    </source>
</evidence>
<dbReference type="GO" id="GO:0060170">
    <property type="term" value="C:ciliary membrane"/>
    <property type="evidence" value="ECO:0007669"/>
    <property type="project" value="UniProtKB-SubCell"/>
</dbReference>
<evidence type="ECO:0000256" key="2">
    <source>
        <dbReference type="ARBA" id="ARBA00022475"/>
    </source>
</evidence>
<evidence type="ECO:0000256" key="9">
    <source>
        <dbReference type="ARBA" id="ARBA00023136"/>
    </source>
</evidence>
<evidence type="ECO:0000256" key="14">
    <source>
        <dbReference type="ARBA" id="ARBA00061678"/>
    </source>
</evidence>
<organism evidence="20 21">
    <name type="scientific">Caenorhabditis bovis</name>
    <dbReference type="NCBI Taxonomy" id="2654633"/>
    <lineage>
        <taxon>Eukaryota</taxon>
        <taxon>Metazoa</taxon>
        <taxon>Ecdysozoa</taxon>
        <taxon>Nematoda</taxon>
        <taxon>Chromadorea</taxon>
        <taxon>Rhabditida</taxon>
        <taxon>Rhabditina</taxon>
        <taxon>Rhabditomorpha</taxon>
        <taxon>Rhabditoidea</taxon>
        <taxon>Rhabditidae</taxon>
        <taxon>Peloderinae</taxon>
        <taxon>Caenorhabditis</taxon>
    </lineage>
</organism>
<feature type="transmembrane region" description="Helical" evidence="19">
    <location>
        <begin position="281"/>
        <end position="304"/>
    </location>
</feature>
<feature type="transmembrane region" description="Helical" evidence="19">
    <location>
        <begin position="246"/>
        <end position="269"/>
    </location>
</feature>
<evidence type="ECO:0000256" key="13">
    <source>
        <dbReference type="ARBA" id="ARBA00054965"/>
    </source>
</evidence>
<evidence type="ECO:0000256" key="7">
    <source>
        <dbReference type="ARBA" id="ARBA00022989"/>
    </source>
</evidence>
<feature type="transmembrane region" description="Helical" evidence="19">
    <location>
        <begin position="131"/>
        <end position="152"/>
    </location>
</feature>
<dbReference type="EMBL" id="CADEPM010000001">
    <property type="protein sequence ID" value="CAB3398749.1"/>
    <property type="molecule type" value="Genomic_DNA"/>
</dbReference>
<sequence>MPTILQLVQYAGFVGAQLTNSLCLYLIYANACANFGRYRVMMIMLNVCSMFYSYVHLLTQPVMHIQGAGILFFPDSFDFVKFDNNIGICCCVMYCGSYTFCLAIFTTHFIYRYLAVCHPPMLTIFDGPKVYWPMIPALASYVVYGGAAWYGFTPLPWKNDYYREVLKNVYNHDIEKHVYLAPIYFTRDTQNHRIWFWPSIIGGLCGIAVEIVCFAVIIVCASKTYAKLSSIAFAMSARTKTMNRQLFLMLTLQTILPTVTMYIPIAVGLTFPLFEIEIGQLANSIGCYLSIYPAMEPLIAIFVLKPFREAVLSK</sequence>
<keyword evidence="8" id="KW-0969">Cilium</keyword>
<dbReference type="InterPro" id="IPR019428">
    <property type="entry name" value="7TM_GPCR_serpentine_rcpt_Str"/>
</dbReference>
<dbReference type="PANTHER" id="PTHR22943:SF61">
    <property type="entry name" value="SEVEN TM RECEPTOR"/>
    <property type="match status" value="1"/>
</dbReference>
<feature type="transmembrane region" description="Helical" evidence="19">
    <location>
        <begin position="194"/>
        <end position="225"/>
    </location>
</feature>
<comment type="similarity">
    <text evidence="14">Belongs to the nematode receptor-like protein str family.</text>
</comment>
<proteinExistence type="inferred from homology"/>
<evidence type="ECO:0000256" key="17">
    <source>
        <dbReference type="ARBA" id="ARBA00078653"/>
    </source>
</evidence>
<dbReference type="PANTHER" id="PTHR22943">
    <property type="entry name" value="7-TRANSMEMBRANE DOMAIN RECEPTOR C.ELEGANS"/>
    <property type="match status" value="1"/>
</dbReference>
<keyword evidence="4" id="KW-0716">Sensory transduction</keyword>
<evidence type="ECO:0000256" key="1">
    <source>
        <dbReference type="ARBA" id="ARBA00004272"/>
    </source>
</evidence>
<evidence type="ECO:0000313" key="21">
    <source>
        <dbReference type="Proteomes" id="UP000494206"/>
    </source>
</evidence>
<dbReference type="GO" id="GO:0038022">
    <property type="term" value="F:G protein-coupled olfactory receptor activity"/>
    <property type="evidence" value="ECO:0007669"/>
    <property type="project" value="TreeGrafter"/>
</dbReference>
<name>A0A8S1EF11_9PELO</name>
<dbReference type="AlphaFoldDB" id="A0A8S1EF11"/>
<evidence type="ECO:0000256" key="3">
    <source>
        <dbReference type="ARBA" id="ARBA00022500"/>
    </source>
</evidence>
<dbReference type="Proteomes" id="UP000494206">
    <property type="component" value="Unassembled WGS sequence"/>
</dbReference>
<keyword evidence="10" id="KW-0675">Receptor</keyword>
<dbReference type="Pfam" id="PF10326">
    <property type="entry name" value="7TM_GPCR_Str"/>
    <property type="match status" value="1"/>
</dbReference>
<keyword evidence="2" id="KW-1003">Cell membrane</keyword>
<accession>A0A8S1EF11</accession>
<evidence type="ECO:0000313" key="20">
    <source>
        <dbReference type="EMBL" id="CAB3398749.1"/>
    </source>
</evidence>
<keyword evidence="5 19" id="KW-0812">Transmembrane</keyword>
<evidence type="ECO:0000256" key="8">
    <source>
        <dbReference type="ARBA" id="ARBA00023069"/>
    </source>
</evidence>
<evidence type="ECO:0000256" key="10">
    <source>
        <dbReference type="ARBA" id="ARBA00023170"/>
    </source>
</evidence>
<evidence type="ECO:0000256" key="18">
    <source>
        <dbReference type="ARBA" id="ARBA00082489"/>
    </source>
</evidence>
<dbReference type="GO" id="GO:0006935">
    <property type="term" value="P:chemotaxis"/>
    <property type="evidence" value="ECO:0007669"/>
    <property type="project" value="UniProtKB-KW"/>
</dbReference>
<evidence type="ECO:0000256" key="5">
    <source>
        <dbReference type="ARBA" id="ARBA00022692"/>
    </source>
</evidence>
<dbReference type="SUPFAM" id="SSF81321">
    <property type="entry name" value="Family A G protein-coupled receptor-like"/>
    <property type="match status" value="1"/>
</dbReference>
<gene>
    <name evidence="20" type="ORF">CBOVIS_LOCUS1989</name>
</gene>
<comment type="subcellular location">
    <subcellularLocation>
        <location evidence="1">Cell projection</location>
        <location evidence="1">Cilium membrane</location>
        <topology evidence="1">Multi-pass membrane protein</topology>
    </subcellularLocation>
</comment>
<feature type="transmembrane region" description="Helical" evidence="19">
    <location>
        <begin position="6"/>
        <end position="28"/>
    </location>
</feature>
<comment type="function">
    <text evidence="13">An odorant receptor which affects chemotaxis to the volatile odorant diacetyl. Specifies AWA neuronal cell fate via the odr-7 pathway.</text>
</comment>
<evidence type="ECO:0000256" key="15">
    <source>
        <dbReference type="ARBA" id="ARBA00064300"/>
    </source>
</evidence>
<reference evidence="20 21" key="1">
    <citation type="submission" date="2020-04" db="EMBL/GenBank/DDBJ databases">
        <authorList>
            <person name="Laetsch R D."/>
            <person name="Stevens L."/>
            <person name="Kumar S."/>
            <person name="Blaxter L. M."/>
        </authorList>
    </citation>
    <scope>NUCLEOTIDE SEQUENCE [LARGE SCALE GENOMIC DNA]</scope>
</reference>
<keyword evidence="7 19" id="KW-1133">Transmembrane helix</keyword>
<keyword evidence="9 19" id="KW-0472">Membrane</keyword>
<evidence type="ECO:0000256" key="11">
    <source>
        <dbReference type="ARBA" id="ARBA00023180"/>
    </source>
</evidence>
<comment type="subunit">
    <text evidence="15">Interacts with odr-4.</text>
</comment>
<dbReference type="GO" id="GO:0042048">
    <property type="term" value="P:olfactory behavior"/>
    <property type="evidence" value="ECO:0007669"/>
    <property type="project" value="TreeGrafter"/>
</dbReference>
<keyword evidence="6" id="KW-0552">Olfaction</keyword>
<keyword evidence="11" id="KW-0325">Glycoprotein</keyword>
<dbReference type="FunFam" id="1.20.1070.10:FF:000128">
    <property type="entry name" value="Seven TM Receptor"/>
    <property type="match status" value="1"/>
</dbReference>
<feature type="transmembrane region" description="Helical" evidence="19">
    <location>
        <begin position="85"/>
        <end position="111"/>
    </location>
</feature>
<keyword evidence="3" id="KW-0145">Chemotaxis</keyword>
<keyword evidence="12" id="KW-0966">Cell projection</keyword>
<evidence type="ECO:0000256" key="12">
    <source>
        <dbReference type="ARBA" id="ARBA00023273"/>
    </source>
</evidence>
<evidence type="ECO:0000256" key="6">
    <source>
        <dbReference type="ARBA" id="ARBA00022725"/>
    </source>
</evidence>
<evidence type="ECO:0000256" key="19">
    <source>
        <dbReference type="SAM" id="Phobius"/>
    </source>
</evidence>
<evidence type="ECO:0000256" key="4">
    <source>
        <dbReference type="ARBA" id="ARBA00022606"/>
    </source>
</evidence>
<keyword evidence="21" id="KW-1185">Reference proteome</keyword>